<comment type="function">
    <text evidence="2">Might take part in the signal recognition particle (SRP) pathway. This is inferred from the conservation of its genetic proximity to ftsY/ffh. May be a regulatory protein.</text>
</comment>
<organism evidence="3 4">
    <name type="scientific">Pectinatus haikarae</name>
    <dbReference type="NCBI Taxonomy" id="349096"/>
    <lineage>
        <taxon>Bacteria</taxon>
        <taxon>Bacillati</taxon>
        <taxon>Bacillota</taxon>
        <taxon>Negativicutes</taxon>
        <taxon>Selenomonadales</taxon>
        <taxon>Selenomonadaceae</taxon>
        <taxon>Pectinatus</taxon>
    </lineage>
</organism>
<evidence type="ECO:0000256" key="1">
    <source>
        <dbReference type="ARBA" id="ARBA00008720"/>
    </source>
</evidence>
<gene>
    <name evidence="3" type="ORF">J2S01_001934</name>
</gene>
<accession>A0ABT9YAS4</accession>
<evidence type="ECO:0000313" key="4">
    <source>
        <dbReference type="Proteomes" id="UP001239167"/>
    </source>
</evidence>
<name>A0ABT9YAS4_9FIRM</name>
<sequence length="86" mass="10050">MHLYQDLSLSEIASLMNVSRQAAYDTIHRCEAILENYEQKLKAMERDKLIKVSLQDIMDDVESLKADFQIKKISGTEEKIKKLLEY</sequence>
<keyword evidence="4" id="KW-1185">Reference proteome</keyword>
<dbReference type="Proteomes" id="UP001239167">
    <property type="component" value="Unassembled WGS sequence"/>
</dbReference>
<dbReference type="PANTHER" id="PTHR40083">
    <property type="entry name" value="UPF0122 PROTEIN CBO2450/CLC_2298"/>
    <property type="match status" value="1"/>
</dbReference>
<dbReference type="EMBL" id="JAUSUE010000013">
    <property type="protein sequence ID" value="MDQ0204209.1"/>
    <property type="molecule type" value="Genomic_DNA"/>
</dbReference>
<dbReference type="GO" id="GO:0003677">
    <property type="term" value="F:DNA binding"/>
    <property type="evidence" value="ECO:0007669"/>
    <property type="project" value="UniProtKB-KW"/>
</dbReference>
<proteinExistence type="inferred from homology"/>
<reference evidence="3 4" key="1">
    <citation type="submission" date="2023-07" db="EMBL/GenBank/DDBJ databases">
        <title>Genomic Encyclopedia of Type Strains, Phase IV (KMG-IV): sequencing the most valuable type-strain genomes for metagenomic binning, comparative biology and taxonomic classification.</title>
        <authorList>
            <person name="Goeker M."/>
        </authorList>
    </citation>
    <scope>NUCLEOTIDE SEQUENCE [LARGE SCALE GENOMIC DNA]</scope>
    <source>
        <strain evidence="3 4">DSM 16980</strain>
    </source>
</reference>
<dbReference type="PANTHER" id="PTHR40083:SF1">
    <property type="entry name" value="UPF0122 PROTEIN YLXM"/>
    <property type="match status" value="1"/>
</dbReference>
<protein>
    <submittedName>
        <fullName evidence="3">DNA-binding protein YlxM (UPF0122 family)</fullName>
    </submittedName>
</protein>
<comment type="similarity">
    <text evidence="1">Belongs to the UPF0122 family.</text>
</comment>
<dbReference type="Pfam" id="PF04297">
    <property type="entry name" value="UPF0122"/>
    <property type="match status" value="1"/>
</dbReference>
<keyword evidence="3" id="KW-0238">DNA-binding</keyword>
<dbReference type="InterPro" id="IPR036388">
    <property type="entry name" value="WH-like_DNA-bd_sf"/>
</dbReference>
<dbReference type="InterPro" id="IPR013324">
    <property type="entry name" value="RNA_pol_sigma_r3/r4-like"/>
</dbReference>
<dbReference type="Gene3D" id="1.10.10.10">
    <property type="entry name" value="Winged helix-like DNA-binding domain superfamily/Winged helix DNA-binding domain"/>
    <property type="match status" value="1"/>
</dbReference>
<dbReference type="SUPFAM" id="SSF88659">
    <property type="entry name" value="Sigma3 and sigma4 domains of RNA polymerase sigma factors"/>
    <property type="match status" value="1"/>
</dbReference>
<evidence type="ECO:0000313" key="3">
    <source>
        <dbReference type="EMBL" id="MDQ0204209.1"/>
    </source>
</evidence>
<dbReference type="InterPro" id="IPR007394">
    <property type="entry name" value="UPF0122"/>
</dbReference>
<comment type="caution">
    <text evidence="3">The sequence shown here is derived from an EMBL/GenBank/DDBJ whole genome shotgun (WGS) entry which is preliminary data.</text>
</comment>
<evidence type="ECO:0000256" key="2">
    <source>
        <dbReference type="ARBA" id="ARBA00024764"/>
    </source>
</evidence>